<dbReference type="InterPro" id="IPR046230">
    <property type="entry name" value="DUF6263"/>
</dbReference>
<evidence type="ECO:0000313" key="2">
    <source>
        <dbReference type="EMBL" id="HDI82513.1"/>
    </source>
</evidence>
<feature type="chain" id="PRO_5028077269" description="DUF5666 domain-containing protein" evidence="1">
    <location>
        <begin position="26"/>
        <end position="278"/>
    </location>
</feature>
<evidence type="ECO:0000256" key="1">
    <source>
        <dbReference type="SAM" id="SignalP"/>
    </source>
</evidence>
<dbReference type="PROSITE" id="PS51257">
    <property type="entry name" value="PROKAR_LIPOPROTEIN"/>
    <property type="match status" value="1"/>
</dbReference>
<protein>
    <recommendedName>
        <fullName evidence="3">DUF5666 domain-containing protein</fullName>
    </recommendedName>
</protein>
<keyword evidence="1" id="KW-0732">Signal</keyword>
<accession>A0A7C0VAE2</accession>
<feature type="signal peptide" evidence="1">
    <location>
        <begin position="1"/>
        <end position="25"/>
    </location>
</feature>
<reference evidence="2" key="1">
    <citation type="journal article" date="2020" name="mSystems">
        <title>Genome- and Community-Level Interaction Insights into Carbon Utilization and Element Cycling Functions of Hydrothermarchaeota in Hydrothermal Sediment.</title>
        <authorList>
            <person name="Zhou Z."/>
            <person name="Liu Y."/>
            <person name="Xu W."/>
            <person name="Pan J."/>
            <person name="Luo Z.H."/>
            <person name="Li M."/>
        </authorList>
    </citation>
    <scope>NUCLEOTIDE SEQUENCE [LARGE SCALE GENOMIC DNA]</scope>
    <source>
        <strain evidence="2">HyVt-102</strain>
    </source>
</reference>
<name>A0A7C0VAE2_UNCW3</name>
<comment type="caution">
    <text evidence="2">The sequence shown here is derived from an EMBL/GenBank/DDBJ whole genome shotgun (WGS) entry which is preliminary data.</text>
</comment>
<organism evidence="2">
    <name type="scientific">candidate division WOR-3 bacterium</name>
    <dbReference type="NCBI Taxonomy" id="2052148"/>
    <lineage>
        <taxon>Bacteria</taxon>
        <taxon>Bacteria division WOR-3</taxon>
    </lineage>
</organism>
<gene>
    <name evidence="2" type="ORF">ENF18_01820</name>
</gene>
<dbReference type="AlphaFoldDB" id="A0A7C0VAE2"/>
<dbReference type="EMBL" id="DQWE01000080">
    <property type="protein sequence ID" value="HDI82513.1"/>
    <property type="molecule type" value="Genomic_DNA"/>
</dbReference>
<dbReference type="Pfam" id="PF19777">
    <property type="entry name" value="DUF6263"/>
    <property type="match status" value="1"/>
</dbReference>
<evidence type="ECO:0008006" key="3">
    <source>
        <dbReference type="Google" id="ProtNLM"/>
    </source>
</evidence>
<proteinExistence type="predicted"/>
<sequence length="278" mass="30437">MKRVYGLFVLIVFSGCAFLSKSAQKAIQYLPEEVFLIKLVLNAGDVMNYHIQSITTNTMEIQGQTQSVDVRTDMDVKMKVKKVDEDGYTLSFSIEKADGTVSTVQGMRSLPGLDKIIGKTVEVKIGKDGKVLHVGKLEDVSGVSDIARQVAELFLFIPSKTVKIGEVWTKSNETEGSKGDYTFTLKDVKLIGGKKIGRIEEKGIIKVDKKQDMMGMTADVHLSGKEKSEVSVEIAKGLPVEKKISLGLEGTSTISGGTIPGTMEMKMYIDNTITIKMK</sequence>
<dbReference type="Proteomes" id="UP000885847">
    <property type="component" value="Unassembled WGS sequence"/>
</dbReference>